<comment type="similarity">
    <text evidence="2 11">Belongs to the ING family.</text>
</comment>
<keyword evidence="6 11" id="KW-0156">Chromatin regulator</keyword>
<organism evidence="14 15">
    <name type="scientific">Circinella minor</name>
    <dbReference type="NCBI Taxonomy" id="1195481"/>
    <lineage>
        <taxon>Eukaryota</taxon>
        <taxon>Fungi</taxon>
        <taxon>Fungi incertae sedis</taxon>
        <taxon>Mucoromycota</taxon>
        <taxon>Mucoromycotina</taxon>
        <taxon>Mucoromycetes</taxon>
        <taxon>Mucorales</taxon>
        <taxon>Lichtheimiaceae</taxon>
        <taxon>Circinella</taxon>
    </lineage>
</organism>
<dbReference type="GO" id="GO:0008270">
    <property type="term" value="F:zinc ion binding"/>
    <property type="evidence" value="ECO:0007669"/>
    <property type="project" value="UniProtKB-KW"/>
</dbReference>
<protein>
    <recommendedName>
        <fullName evidence="11">Chromatin modification-related protein</fullName>
    </recommendedName>
</protein>
<evidence type="ECO:0000256" key="8">
    <source>
        <dbReference type="PIRSR" id="PIRSR628651-50"/>
    </source>
</evidence>
<accession>A0A8H7SCY5</accession>
<dbReference type="PROSITE" id="PS50016">
    <property type="entry name" value="ZF_PHD_2"/>
    <property type="match status" value="1"/>
</dbReference>
<dbReference type="PANTHER" id="PTHR10333">
    <property type="entry name" value="INHIBITOR OF GROWTH PROTEIN"/>
    <property type="match status" value="1"/>
</dbReference>
<comment type="function">
    <text evidence="11">Component of an histone acetyltransferase complex.</text>
</comment>
<keyword evidence="3 9" id="KW-0479">Metal-binding</keyword>
<dbReference type="PANTHER" id="PTHR10333:SF42">
    <property type="entry name" value="INHIBITOR OF GROWTH PROTEIN 5"/>
    <property type="match status" value="1"/>
</dbReference>
<evidence type="ECO:0000256" key="2">
    <source>
        <dbReference type="ARBA" id="ARBA00010210"/>
    </source>
</evidence>
<evidence type="ECO:0000256" key="3">
    <source>
        <dbReference type="ARBA" id="ARBA00022723"/>
    </source>
</evidence>
<evidence type="ECO:0000256" key="1">
    <source>
        <dbReference type="ARBA" id="ARBA00004123"/>
    </source>
</evidence>
<comment type="subunit">
    <text evidence="11">Component of an histone acetyltransferase complex. Interacts with H3K4me3 and to a lesser extent with H3K4me2.</text>
</comment>
<evidence type="ECO:0000259" key="13">
    <source>
        <dbReference type="PROSITE" id="PS50016"/>
    </source>
</evidence>
<evidence type="ECO:0000256" key="10">
    <source>
        <dbReference type="PROSITE-ProRule" id="PRU00146"/>
    </source>
</evidence>
<gene>
    <name evidence="14" type="ORF">INT45_010135</name>
</gene>
<dbReference type="Gene3D" id="3.30.40.10">
    <property type="entry name" value="Zinc/RING finger domain, C3HC4 (zinc finger)"/>
    <property type="match status" value="1"/>
</dbReference>
<feature type="binding site" evidence="9">
    <location>
        <position position="228"/>
    </location>
    <ligand>
        <name>Zn(2+)</name>
        <dbReference type="ChEBI" id="CHEBI:29105"/>
        <label>1</label>
    </ligand>
</feature>
<comment type="caution">
    <text evidence="14">The sequence shown here is derived from an EMBL/GenBank/DDBJ whole genome shotgun (WGS) entry which is preliminary data.</text>
</comment>
<keyword evidence="7 11" id="KW-0539">Nucleus</keyword>
<dbReference type="CDD" id="cd16858">
    <property type="entry name" value="ING_ING3_Yng2p"/>
    <property type="match status" value="1"/>
</dbReference>
<evidence type="ECO:0000256" key="9">
    <source>
        <dbReference type="PIRSR" id="PIRSR628651-51"/>
    </source>
</evidence>
<dbReference type="GO" id="GO:0005634">
    <property type="term" value="C:nucleus"/>
    <property type="evidence" value="ECO:0007669"/>
    <property type="project" value="UniProtKB-SubCell"/>
</dbReference>
<feature type="binding site" evidence="9">
    <location>
        <position position="239"/>
    </location>
    <ligand>
        <name>Zn(2+)</name>
        <dbReference type="ChEBI" id="CHEBI:29105"/>
        <label>2</label>
    </ligand>
</feature>
<feature type="binding site" evidence="9">
    <location>
        <position position="250"/>
    </location>
    <ligand>
        <name>Zn(2+)</name>
        <dbReference type="ChEBI" id="CHEBI:29105"/>
        <label>1</label>
    </ligand>
</feature>
<dbReference type="Proteomes" id="UP000646827">
    <property type="component" value="Unassembled WGS sequence"/>
</dbReference>
<comment type="domain">
    <text evidence="11">The PHD-type zinc finger mediates the binding to H3K4me3.</text>
</comment>
<keyword evidence="15" id="KW-1185">Reference proteome</keyword>
<feature type="domain" description="PHD-type" evidence="13">
    <location>
        <begin position="223"/>
        <end position="272"/>
    </location>
</feature>
<dbReference type="OrthoDB" id="5411773at2759"/>
<feature type="binding site" evidence="9">
    <location>
        <position position="253"/>
    </location>
    <ligand>
        <name>Zn(2+)</name>
        <dbReference type="ChEBI" id="CHEBI:29105"/>
        <label>1</label>
    </ligand>
</feature>
<keyword evidence="12" id="KW-0175">Coiled coil</keyword>
<dbReference type="SMART" id="SM00249">
    <property type="entry name" value="PHD"/>
    <property type="match status" value="1"/>
</dbReference>
<feature type="site" description="Histone H3K4me3 binding" evidence="8">
    <location>
        <position position="248"/>
    </location>
</feature>
<sequence length="288" mass="32867">MSMSIADIFEDYVESLQNLPGEIDQNMQELRNMDEEFQRIRETYTKLRRSYTKVLRNNNNANTSSVSFTQSRSQLDKEYKKAVNKQDQKIELALRMYDLVSKHIERIDSQMAKSGIDGDWINNNANGAHGYMNGHTTASTTAAITSTTASRKRAAPNGWDDWRNGSVDGGPRCVYMCVLHIRKGGKDYYSLYMCIRTHHSSRPNPSTSHHGSLAELEIDPNEPRYCICNQVSFGDMVGCDGENCEKEWFHYQCVGLVEPPGGKWYCDDCANGDDNYRKRLKRLSDDIV</sequence>
<evidence type="ECO:0000256" key="11">
    <source>
        <dbReference type="RuleBase" id="RU361213"/>
    </source>
</evidence>
<dbReference type="SMART" id="SM01408">
    <property type="entry name" value="ING"/>
    <property type="match status" value="1"/>
</dbReference>
<feature type="binding site" evidence="9">
    <location>
        <position position="226"/>
    </location>
    <ligand>
        <name>Zn(2+)</name>
        <dbReference type="ChEBI" id="CHEBI:29105"/>
        <label>1</label>
    </ligand>
</feature>
<feature type="binding site" evidence="9">
    <location>
        <position position="244"/>
    </location>
    <ligand>
        <name>Zn(2+)</name>
        <dbReference type="ChEBI" id="CHEBI:29105"/>
        <label>2</label>
    </ligand>
</feature>
<comment type="subcellular location">
    <subcellularLocation>
        <location evidence="1 11">Nucleus</location>
    </subcellularLocation>
</comment>
<dbReference type="InterPro" id="IPR001965">
    <property type="entry name" value="Znf_PHD"/>
</dbReference>
<feature type="binding site" evidence="9">
    <location>
        <position position="269"/>
    </location>
    <ligand>
        <name>Zn(2+)</name>
        <dbReference type="ChEBI" id="CHEBI:29105"/>
        <label>2</label>
    </ligand>
</feature>
<dbReference type="InterPro" id="IPR028651">
    <property type="entry name" value="ING_fam"/>
</dbReference>
<keyword evidence="5 9" id="KW-0862">Zinc</keyword>
<feature type="coiled-coil region" evidence="12">
    <location>
        <begin position="23"/>
        <end position="50"/>
    </location>
</feature>
<name>A0A8H7SCY5_9FUNG</name>
<dbReference type="SUPFAM" id="SSF57903">
    <property type="entry name" value="FYVE/PHD zinc finger"/>
    <property type="match status" value="1"/>
</dbReference>
<dbReference type="GO" id="GO:0006325">
    <property type="term" value="P:chromatin organization"/>
    <property type="evidence" value="ECO:0007669"/>
    <property type="project" value="UniProtKB-KW"/>
</dbReference>
<feature type="site" description="Histone H3K4me3 binding" evidence="8">
    <location>
        <position position="240"/>
    </location>
</feature>
<feature type="site" description="Histone H3K4me3 binding" evidence="8">
    <location>
        <position position="236"/>
    </location>
</feature>
<dbReference type="EMBL" id="JAEPRB010000012">
    <property type="protein sequence ID" value="KAG2226856.1"/>
    <property type="molecule type" value="Genomic_DNA"/>
</dbReference>
<evidence type="ECO:0000256" key="5">
    <source>
        <dbReference type="ARBA" id="ARBA00022833"/>
    </source>
</evidence>
<evidence type="ECO:0000313" key="15">
    <source>
        <dbReference type="Proteomes" id="UP000646827"/>
    </source>
</evidence>
<dbReference type="Gene3D" id="6.10.140.1740">
    <property type="match status" value="1"/>
</dbReference>
<dbReference type="InterPro" id="IPR013083">
    <property type="entry name" value="Znf_RING/FYVE/PHD"/>
</dbReference>
<dbReference type="PROSITE" id="PS01359">
    <property type="entry name" value="ZF_PHD_1"/>
    <property type="match status" value="1"/>
</dbReference>
<proteinExistence type="inferred from homology"/>
<evidence type="ECO:0000256" key="4">
    <source>
        <dbReference type="ARBA" id="ARBA00022771"/>
    </source>
</evidence>
<evidence type="ECO:0000313" key="14">
    <source>
        <dbReference type="EMBL" id="KAG2226856.1"/>
    </source>
</evidence>
<dbReference type="FunFam" id="3.30.40.10:FF:000016">
    <property type="entry name" value="Inhibitor of growth protein"/>
    <property type="match status" value="1"/>
</dbReference>
<dbReference type="InterPro" id="IPR019787">
    <property type="entry name" value="Znf_PHD-finger"/>
</dbReference>
<feature type="binding site" evidence="9">
    <location>
        <position position="266"/>
    </location>
    <ligand>
        <name>Zn(2+)</name>
        <dbReference type="ChEBI" id="CHEBI:29105"/>
        <label>2</label>
    </ligand>
</feature>
<dbReference type="InterPro" id="IPR024610">
    <property type="entry name" value="ING_N_histone-binding"/>
</dbReference>
<feature type="site" description="Histone H3K4me3 binding" evidence="8">
    <location>
        <position position="225"/>
    </location>
</feature>
<dbReference type="AlphaFoldDB" id="A0A8H7SCY5"/>
<dbReference type="CDD" id="cd15505">
    <property type="entry name" value="PHD_ING"/>
    <property type="match status" value="1"/>
</dbReference>
<dbReference type="InterPro" id="IPR019786">
    <property type="entry name" value="Zinc_finger_PHD-type_CS"/>
</dbReference>
<reference evidence="14 15" key="1">
    <citation type="submission" date="2020-12" db="EMBL/GenBank/DDBJ databases">
        <title>Metabolic potential, ecology and presence of endohyphal bacteria is reflected in genomic diversity of Mucoromycotina.</title>
        <authorList>
            <person name="Muszewska A."/>
            <person name="Okrasinska A."/>
            <person name="Steczkiewicz K."/>
            <person name="Drgas O."/>
            <person name="Orlowska M."/>
            <person name="Perlinska-Lenart U."/>
            <person name="Aleksandrzak-Piekarczyk T."/>
            <person name="Szatraj K."/>
            <person name="Zielenkiewicz U."/>
            <person name="Pilsyk S."/>
            <person name="Malc E."/>
            <person name="Mieczkowski P."/>
            <person name="Kruszewska J.S."/>
            <person name="Biernat P."/>
            <person name="Pawlowska J."/>
        </authorList>
    </citation>
    <scope>NUCLEOTIDE SEQUENCE [LARGE SCALE GENOMIC DNA]</scope>
    <source>
        <strain evidence="14 15">CBS 142.35</strain>
    </source>
</reference>
<dbReference type="Pfam" id="PF12998">
    <property type="entry name" value="ING"/>
    <property type="match status" value="1"/>
</dbReference>
<dbReference type="InterPro" id="IPR011011">
    <property type="entry name" value="Znf_FYVE_PHD"/>
</dbReference>
<keyword evidence="4 10" id="KW-0863">Zinc-finger</keyword>
<evidence type="ECO:0000256" key="7">
    <source>
        <dbReference type="ARBA" id="ARBA00023242"/>
    </source>
</evidence>
<evidence type="ECO:0000256" key="6">
    <source>
        <dbReference type="ARBA" id="ARBA00022853"/>
    </source>
</evidence>
<evidence type="ECO:0000256" key="12">
    <source>
        <dbReference type="SAM" id="Coils"/>
    </source>
</evidence>